<comment type="function">
    <text evidence="1">Transcriptional repressor of xylose-utilizing enzymes.</text>
</comment>
<dbReference type="InterPro" id="IPR043129">
    <property type="entry name" value="ATPase_NBD"/>
</dbReference>
<dbReference type="InterPro" id="IPR000600">
    <property type="entry name" value="ROK"/>
</dbReference>
<dbReference type="InterPro" id="IPR036390">
    <property type="entry name" value="WH_DNA-bd_sf"/>
</dbReference>
<dbReference type="RefSeq" id="WP_377926547.1">
    <property type="nucleotide sequence ID" value="NZ_JBHUEM010000003.1"/>
</dbReference>
<dbReference type="SUPFAM" id="SSF46785">
    <property type="entry name" value="Winged helix' DNA-binding domain"/>
    <property type="match status" value="1"/>
</dbReference>
<evidence type="ECO:0000256" key="2">
    <source>
        <dbReference type="ARBA" id="ARBA00006479"/>
    </source>
</evidence>
<evidence type="ECO:0000313" key="4">
    <source>
        <dbReference type="EMBL" id="MFD1735447.1"/>
    </source>
</evidence>
<dbReference type="Pfam" id="PF00480">
    <property type="entry name" value="ROK"/>
    <property type="match status" value="1"/>
</dbReference>
<gene>
    <name evidence="4" type="ORF">ACFSCX_02620</name>
</gene>
<evidence type="ECO:0000256" key="3">
    <source>
        <dbReference type="ARBA" id="ARBA00022629"/>
    </source>
</evidence>
<dbReference type="Pfam" id="PF13412">
    <property type="entry name" value="HTH_24"/>
    <property type="match status" value="1"/>
</dbReference>
<dbReference type="Proteomes" id="UP001597214">
    <property type="component" value="Unassembled WGS sequence"/>
</dbReference>
<protein>
    <submittedName>
        <fullName evidence="4">ROK family protein</fullName>
    </submittedName>
</protein>
<dbReference type="CDD" id="cd24076">
    <property type="entry name" value="ASKHA_ATPase_ROK_BsXylR-like"/>
    <property type="match status" value="1"/>
</dbReference>
<sequence length="392" mass="42892">MKWDQQVGKANNKQQILTIIKNDAPISRAEIASKLGLTKGTVSSLINELLEAHLCYEIGPGESSGGRRPVMLLFNEHAGFTIGIDLGVNYILGVLTNLNGEIIEEQKTWLKDVEFNHSVKLVKEMVHLLLQSAPNSPYGVIGIGIGVPGIVNKDGQILLAPNLGWKNISIKDELEKEFNLPIIVENEANAGAYAEKQFGAGKRYENLIYISAGIGIGVGFILHNELYRGSSGLAGEMGHMIVEENGTACSCGSRGCFELYASEQALIKAAKLHLNSKKDLSLEDLIELARTDKGIKNVFDTIGKYLGIGVNNIVNTFNPQQIIIGNRLAMAKDLLYHPLRHFINNHTLTHSLEDLDISFSELSIYSSALGVSAYVIDTFLISTLFEELNESK</sequence>
<dbReference type="Gene3D" id="3.30.420.40">
    <property type="match status" value="2"/>
</dbReference>
<dbReference type="InterPro" id="IPR036388">
    <property type="entry name" value="WH-like_DNA-bd_sf"/>
</dbReference>
<comment type="similarity">
    <text evidence="2">Belongs to the ROK (NagC/XylR) family.</text>
</comment>
<evidence type="ECO:0000256" key="1">
    <source>
        <dbReference type="ARBA" id="ARBA00002486"/>
    </source>
</evidence>
<organism evidence="4 5">
    <name type="scientific">Bacillus salitolerans</name>
    <dbReference type="NCBI Taxonomy" id="1437434"/>
    <lineage>
        <taxon>Bacteria</taxon>
        <taxon>Bacillati</taxon>
        <taxon>Bacillota</taxon>
        <taxon>Bacilli</taxon>
        <taxon>Bacillales</taxon>
        <taxon>Bacillaceae</taxon>
        <taxon>Bacillus</taxon>
    </lineage>
</organism>
<dbReference type="SUPFAM" id="SSF53067">
    <property type="entry name" value="Actin-like ATPase domain"/>
    <property type="match status" value="1"/>
</dbReference>
<keyword evidence="3" id="KW-0119">Carbohydrate metabolism</keyword>
<keyword evidence="3" id="KW-0859">Xylose metabolism</keyword>
<evidence type="ECO:0000313" key="5">
    <source>
        <dbReference type="Proteomes" id="UP001597214"/>
    </source>
</evidence>
<dbReference type="PANTHER" id="PTHR18964">
    <property type="entry name" value="ROK (REPRESSOR, ORF, KINASE) FAMILY"/>
    <property type="match status" value="1"/>
</dbReference>
<name>A0ABW4LLR3_9BACI</name>
<proteinExistence type="inferred from homology"/>
<accession>A0ABW4LLR3</accession>
<comment type="caution">
    <text evidence="4">The sequence shown here is derived from an EMBL/GenBank/DDBJ whole genome shotgun (WGS) entry which is preliminary data.</text>
</comment>
<keyword evidence="5" id="KW-1185">Reference proteome</keyword>
<dbReference type="PANTHER" id="PTHR18964:SF149">
    <property type="entry name" value="BIFUNCTIONAL UDP-N-ACETYLGLUCOSAMINE 2-EPIMERASE_N-ACETYLMANNOSAMINE KINASE"/>
    <property type="match status" value="1"/>
</dbReference>
<dbReference type="Gene3D" id="1.10.10.10">
    <property type="entry name" value="Winged helix-like DNA-binding domain superfamily/Winged helix DNA-binding domain"/>
    <property type="match status" value="1"/>
</dbReference>
<reference evidence="5" key="1">
    <citation type="journal article" date="2019" name="Int. J. Syst. Evol. Microbiol.">
        <title>The Global Catalogue of Microorganisms (GCM) 10K type strain sequencing project: providing services to taxonomists for standard genome sequencing and annotation.</title>
        <authorList>
            <consortium name="The Broad Institute Genomics Platform"/>
            <consortium name="The Broad Institute Genome Sequencing Center for Infectious Disease"/>
            <person name="Wu L."/>
            <person name="Ma J."/>
        </authorList>
    </citation>
    <scope>NUCLEOTIDE SEQUENCE [LARGE SCALE GENOMIC DNA]</scope>
    <source>
        <strain evidence="5">CCUG 49339</strain>
    </source>
</reference>
<dbReference type="EMBL" id="JBHUEM010000003">
    <property type="protein sequence ID" value="MFD1735447.1"/>
    <property type="molecule type" value="Genomic_DNA"/>
</dbReference>